<dbReference type="Proteomes" id="UP000281406">
    <property type="component" value="Unassembled WGS sequence"/>
</dbReference>
<evidence type="ECO:0000313" key="12">
    <source>
        <dbReference type="Proteomes" id="UP000281406"/>
    </source>
</evidence>
<keyword evidence="12" id="KW-1185">Reference proteome</keyword>
<comment type="similarity">
    <text evidence="1 10">Belongs to the Arg-specific ADP-ribosyltransferase family.</text>
</comment>
<evidence type="ECO:0000256" key="6">
    <source>
        <dbReference type="ARBA" id="ARBA00022857"/>
    </source>
</evidence>
<keyword evidence="4" id="KW-0548">Nucleotidyltransferase</keyword>
<sequence>MLLIIEALLLISAALVKDHRAAADGPFPVDMQLNSVDDDFKDCEKIMLGNLHLLKEKDKVNNILFKEAWEKDPEGSKQQAAGSKHQAEEYELKAIRIWTGKNKNIYGDFNEAVRCGKQKYQAKSYGWYTFHFLLTSVIRKLKKIQNDCVTTYRRTHSTFEKENVINTEVRFGSFASSSFDKQVISGFGEKSCFEIVTCFGAHLTEYSEHPIMCEVLIPPYETFKVKEIKEKKNDNNLWCDTVYKLESFRERSDLSCEIANIINSENNNFFEK</sequence>
<keyword evidence="3 10" id="KW-0808">Transferase</keyword>
<dbReference type="OrthoDB" id="423533at2759"/>
<evidence type="ECO:0000256" key="10">
    <source>
        <dbReference type="RuleBase" id="RU361228"/>
    </source>
</evidence>
<keyword evidence="2 10" id="KW-0328">Glycosyltransferase</keyword>
<dbReference type="AlphaFoldDB" id="A0A3N0XUT2"/>
<reference evidence="11 12" key="1">
    <citation type="submission" date="2018-10" db="EMBL/GenBank/DDBJ databases">
        <title>Genome assembly for a Yunnan-Guizhou Plateau 3E fish, Anabarilius grahami (Regan), and its evolutionary and genetic applications.</title>
        <authorList>
            <person name="Jiang W."/>
        </authorList>
    </citation>
    <scope>NUCLEOTIDE SEQUENCE [LARGE SCALE GENOMIC DNA]</scope>
    <source>
        <strain evidence="11">AG-KIZ</strain>
        <tissue evidence="11">Muscle</tissue>
    </source>
</reference>
<dbReference type="PANTHER" id="PTHR10339">
    <property type="entry name" value="ADP-RIBOSYLTRANSFERASE"/>
    <property type="match status" value="1"/>
</dbReference>
<evidence type="ECO:0000256" key="3">
    <source>
        <dbReference type="ARBA" id="ARBA00022679"/>
    </source>
</evidence>
<evidence type="ECO:0000256" key="1">
    <source>
        <dbReference type="ARBA" id="ARBA00009558"/>
    </source>
</evidence>
<evidence type="ECO:0000256" key="2">
    <source>
        <dbReference type="ARBA" id="ARBA00022676"/>
    </source>
</evidence>
<dbReference type="FunFam" id="3.90.176.10:FF:000001">
    <property type="entry name" value="NAD(P)(+)--arginine ADP-ribosyltransferase"/>
    <property type="match status" value="1"/>
</dbReference>
<comment type="caution">
    <text evidence="11">The sequence shown here is derived from an EMBL/GenBank/DDBJ whole genome shotgun (WGS) entry which is preliminary data.</text>
</comment>
<evidence type="ECO:0000256" key="7">
    <source>
        <dbReference type="ARBA" id="ARBA00023027"/>
    </source>
</evidence>
<feature type="signal peptide" evidence="10">
    <location>
        <begin position="1"/>
        <end position="23"/>
    </location>
</feature>
<evidence type="ECO:0000256" key="9">
    <source>
        <dbReference type="ARBA" id="ARBA00047597"/>
    </source>
</evidence>
<dbReference type="PRINTS" id="PR00970">
    <property type="entry name" value="RIBTRNSFRASE"/>
</dbReference>
<dbReference type="GO" id="GO:0016779">
    <property type="term" value="F:nucleotidyltransferase activity"/>
    <property type="evidence" value="ECO:0007669"/>
    <property type="project" value="UniProtKB-KW"/>
</dbReference>
<accession>A0A3N0XUT2</accession>
<comment type="catalytic activity">
    <reaction evidence="9 10">
        <text>L-arginyl-[protein] + NAD(+) = N(omega)-(ADP-D-ribosyl)-L-arginyl-[protein] + nicotinamide + H(+)</text>
        <dbReference type="Rhea" id="RHEA:19149"/>
        <dbReference type="Rhea" id="RHEA-COMP:10532"/>
        <dbReference type="Rhea" id="RHEA-COMP:15087"/>
        <dbReference type="ChEBI" id="CHEBI:15378"/>
        <dbReference type="ChEBI" id="CHEBI:17154"/>
        <dbReference type="ChEBI" id="CHEBI:29965"/>
        <dbReference type="ChEBI" id="CHEBI:57540"/>
        <dbReference type="ChEBI" id="CHEBI:142554"/>
        <dbReference type="EC" id="2.4.2.31"/>
    </reaction>
</comment>
<keyword evidence="7 10" id="KW-0520">NAD</keyword>
<name>A0A3N0XUT2_ANAGA</name>
<dbReference type="InterPro" id="IPR050999">
    <property type="entry name" value="ADP-ribosyltransferase_ARG"/>
</dbReference>
<proteinExistence type="inferred from homology"/>
<dbReference type="SUPFAM" id="SSF56399">
    <property type="entry name" value="ADP-ribosylation"/>
    <property type="match status" value="1"/>
</dbReference>
<dbReference type="Gene3D" id="3.90.176.10">
    <property type="entry name" value="Toxin ADP-ribosyltransferase, Chain A, domain 1"/>
    <property type="match status" value="1"/>
</dbReference>
<keyword evidence="5 10" id="KW-0732">Signal</keyword>
<evidence type="ECO:0000313" key="11">
    <source>
        <dbReference type="EMBL" id="ROJ62773.1"/>
    </source>
</evidence>
<dbReference type="Pfam" id="PF01129">
    <property type="entry name" value="ART"/>
    <property type="match status" value="1"/>
</dbReference>
<dbReference type="GO" id="GO:0106274">
    <property type="term" value="F:NAD+-protein-arginine ADP-ribosyltransferase activity"/>
    <property type="evidence" value="ECO:0007669"/>
    <property type="project" value="UniProtKB-EC"/>
</dbReference>
<evidence type="ECO:0000256" key="8">
    <source>
        <dbReference type="ARBA" id="ARBA00023157"/>
    </source>
</evidence>
<dbReference type="PANTHER" id="PTHR10339:SF27">
    <property type="entry name" value="NAD(P)(+)--ARGININE ADP-RIBOSYLTRANSFERASE"/>
    <property type="match status" value="1"/>
</dbReference>
<dbReference type="InterPro" id="IPR000768">
    <property type="entry name" value="ART"/>
</dbReference>
<feature type="chain" id="PRO_5017848004" description="NAD(P)(+)--arginine ADP-ribosyltransferase" evidence="10">
    <location>
        <begin position="24"/>
        <end position="272"/>
    </location>
</feature>
<organism evidence="11 12">
    <name type="scientific">Anabarilius grahami</name>
    <name type="common">Kanglang fish</name>
    <name type="synonym">Barilius grahami</name>
    <dbReference type="NCBI Taxonomy" id="495550"/>
    <lineage>
        <taxon>Eukaryota</taxon>
        <taxon>Metazoa</taxon>
        <taxon>Chordata</taxon>
        <taxon>Craniata</taxon>
        <taxon>Vertebrata</taxon>
        <taxon>Euteleostomi</taxon>
        <taxon>Actinopterygii</taxon>
        <taxon>Neopterygii</taxon>
        <taxon>Teleostei</taxon>
        <taxon>Ostariophysi</taxon>
        <taxon>Cypriniformes</taxon>
        <taxon>Xenocyprididae</taxon>
        <taxon>Xenocypridinae</taxon>
        <taxon>Xenocypridinae incertae sedis</taxon>
        <taxon>Anabarilius</taxon>
    </lineage>
</organism>
<keyword evidence="8" id="KW-1015">Disulfide bond</keyword>
<dbReference type="EC" id="2.4.2.31" evidence="10"/>
<protein>
    <recommendedName>
        <fullName evidence="10">NAD(P)(+)--arginine ADP-ribosyltransferase</fullName>
        <ecNumber evidence="10">2.4.2.31</ecNumber>
    </recommendedName>
    <alternativeName>
        <fullName evidence="10">Mono(ADP-ribosyl)transferase</fullName>
    </alternativeName>
</protein>
<evidence type="ECO:0000256" key="5">
    <source>
        <dbReference type="ARBA" id="ARBA00022729"/>
    </source>
</evidence>
<evidence type="ECO:0000256" key="4">
    <source>
        <dbReference type="ARBA" id="ARBA00022695"/>
    </source>
</evidence>
<dbReference type="GO" id="GO:0003950">
    <property type="term" value="F:NAD+ poly-ADP-ribosyltransferase activity"/>
    <property type="evidence" value="ECO:0007669"/>
    <property type="project" value="TreeGrafter"/>
</dbReference>
<dbReference type="PROSITE" id="PS51996">
    <property type="entry name" value="TR_MART"/>
    <property type="match status" value="1"/>
</dbReference>
<keyword evidence="6 10" id="KW-0521">NADP</keyword>
<gene>
    <name evidence="11" type="ORF">DPX16_1180</name>
</gene>
<dbReference type="EMBL" id="RJVU01059905">
    <property type="protein sequence ID" value="ROJ62773.1"/>
    <property type="molecule type" value="Genomic_DNA"/>
</dbReference>